<accession>A0A1Y1XYK6</accession>
<sequence>MANLDDIDLSNIDPSGNLMELFSDLNDNSTLSASTEEIQKIVSSLHSDIDTDASFNIDLDELLSGADSEDFASTEAVDLTVDEIDSITAKVLGTSNPLSPNSASSENNQTTPTISRSSSFPILTSKPIAKPTDGNGRIAPSSPLVASPVSTTLSPSSAPVSRTSSPKITNVKLPTKLEAARAVGESHKPLLQRSISDISKVGTGSSAASRPFQSSDSLAHKVNIGKSTTPLLSKPSNPSSIATSLNNAREQLLSRAALSGHPNAIGLATPNARSPLLASRPVIPNGRLAHLPGTPTPIRAAGNAENRASTPNQPGSASSRRASGNTLLDTILSQLQPDKQEKLKEIFKNLQENLLSPELFLAKARELLGAQHSPLLANLRARSSTAPASQRPPQTLQPGNIRSSPNTPALSAYTLLRKRLAEQTNATAGSTPSLPSKKFKVAHTPGASSPLPSTSTQVGVANYRPTGSAPVAALSQPQIQSPSTASPTLPTVSVRPAAVAAISRPSTPVQASPMKDNKVDFDTLTDVMGYVGVDLKEESDNIMRQSEIMDKNRAVDIVDQSKTQDFLSLRVLKSMVDKIAKPYHIPNIDPDFLVYLALATQDRLKSLVEQMIVASKHRVRSHHLAPPPIQEDTNIPLYKIVVSDDVKKQLLSLERVSREDECKRKRILAERERRLAEENAKAENKEESGDMQKSKKVRRKDGLDLPGAARNMNDANTTALLIAGGVRRSWMLAEPTGSGSAKSATSTPKSSKPIGNPPASGSGTSSALPNNPSSSRFAPVQKPLPHSSKAAVKSGGASHGSTPKPGSKSRLVLPPSTVNHPSITSAQTTSRKVTVRDALFSLEKDTNLGNGERVLLKGYVKWLK</sequence>
<feature type="compositionally biased region" description="Polar residues" evidence="9">
    <location>
        <begin position="306"/>
        <end position="323"/>
    </location>
</feature>
<keyword evidence="5" id="KW-0804">Transcription</keyword>
<evidence type="ECO:0000259" key="10">
    <source>
        <dbReference type="Pfam" id="PF05236"/>
    </source>
</evidence>
<protein>
    <recommendedName>
        <fullName evidence="3">Transcription initiation factor TFIID subunit 4</fullName>
    </recommendedName>
    <alternativeName>
        <fullName evidence="8">TBP-associated factor 4</fullName>
    </alternativeName>
</protein>
<feature type="compositionally biased region" description="Low complexity" evidence="9">
    <location>
        <begin position="735"/>
        <end position="753"/>
    </location>
</feature>
<feature type="region of interest" description="Disordered" evidence="9">
    <location>
        <begin position="424"/>
        <end position="463"/>
    </location>
</feature>
<feature type="compositionally biased region" description="Low complexity" evidence="9">
    <location>
        <begin position="139"/>
        <end position="166"/>
    </location>
</feature>
<dbReference type="InParanoid" id="A0A1Y1XYK6"/>
<feature type="compositionally biased region" description="Polar residues" evidence="9">
    <location>
        <begin position="446"/>
        <end position="459"/>
    </location>
</feature>
<organism evidence="11 12">
    <name type="scientific">Basidiobolus meristosporus CBS 931.73</name>
    <dbReference type="NCBI Taxonomy" id="1314790"/>
    <lineage>
        <taxon>Eukaryota</taxon>
        <taxon>Fungi</taxon>
        <taxon>Fungi incertae sedis</taxon>
        <taxon>Zoopagomycota</taxon>
        <taxon>Entomophthoromycotina</taxon>
        <taxon>Basidiobolomycetes</taxon>
        <taxon>Basidiobolales</taxon>
        <taxon>Basidiobolaceae</taxon>
        <taxon>Basidiobolus</taxon>
    </lineage>
</organism>
<dbReference type="AlphaFoldDB" id="A0A1Y1XYK6"/>
<feature type="compositionally biased region" description="Polar residues" evidence="9">
    <location>
        <begin position="759"/>
        <end position="776"/>
    </location>
</feature>
<feature type="region of interest" description="Disordered" evidence="9">
    <location>
        <begin position="287"/>
        <end position="323"/>
    </location>
</feature>
<dbReference type="GO" id="GO:0006367">
    <property type="term" value="P:transcription initiation at RNA polymerase II promoter"/>
    <property type="evidence" value="ECO:0007669"/>
    <property type="project" value="TreeGrafter"/>
</dbReference>
<dbReference type="GO" id="GO:0046982">
    <property type="term" value="F:protein heterodimerization activity"/>
    <property type="evidence" value="ECO:0007669"/>
    <property type="project" value="InterPro"/>
</dbReference>
<evidence type="ECO:0000256" key="3">
    <source>
        <dbReference type="ARBA" id="ARBA00017306"/>
    </source>
</evidence>
<feature type="compositionally biased region" description="Polar residues" evidence="9">
    <location>
        <begin position="816"/>
        <end position="831"/>
    </location>
</feature>
<keyword evidence="6" id="KW-0539">Nucleus</keyword>
<evidence type="ECO:0000256" key="9">
    <source>
        <dbReference type="SAM" id="MobiDB-lite"/>
    </source>
</evidence>
<evidence type="ECO:0000256" key="5">
    <source>
        <dbReference type="ARBA" id="ARBA00023163"/>
    </source>
</evidence>
<dbReference type="GO" id="GO:0016251">
    <property type="term" value="F:RNA polymerase II general transcription initiation factor activity"/>
    <property type="evidence" value="ECO:0007669"/>
    <property type="project" value="TreeGrafter"/>
</dbReference>
<evidence type="ECO:0000256" key="8">
    <source>
        <dbReference type="ARBA" id="ARBA00031747"/>
    </source>
</evidence>
<dbReference type="CDD" id="cd08045">
    <property type="entry name" value="HFD_TAF4"/>
    <property type="match status" value="1"/>
</dbReference>
<dbReference type="InterPro" id="IPR007900">
    <property type="entry name" value="TAF4_C"/>
</dbReference>
<comment type="caution">
    <text evidence="11">The sequence shown here is derived from an EMBL/GenBank/DDBJ whole genome shotgun (WGS) entry which is preliminary data.</text>
</comment>
<comment type="function">
    <text evidence="7">Functions as a component of the DNA-binding general transcription factor complex TFIID. Binding of TFIID to a promoter (with or without TATA element) is the initial step in pre-initiation complex (PIC) formation. TFIID plays a key role in the regulation of gene expression by RNA polymerase II through different activities such as transcription activator interaction, core promoter recognition and selectivity, TFIIA and TFIIB interaction, chromatin modification (histone acetylation by TAF1), facilitation of DNA opening and initiation of transcription.</text>
</comment>
<dbReference type="InterPro" id="IPR009072">
    <property type="entry name" value="Histone-fold"/>
</dbReference>
<evidence type="ECO:0000313" key="11">
    <source>
        <dbReference type="EMBL" id="ORX90843.1"/>
    </source>
</evidence>
<evidence type="ECO:0000256" key="4">
    <source>
        <dbReference type="ARBA" id="ARBA00023015"/>
    </source>
</evidence>
<evidence type="ECO:0000313" key="12">
    <source>
        <dbReference type="Proteomes" id="UP000193498"/>
    </source>
</evidence>
<proteinExistence type="inferred from homology"/>
<comment type="similarity">
    <text evidence="2">Belongs to the TAF4 family.</text>
</comment>
<feature type="compositionally biased region" description="Low complexity" evidence="9">
    <location>
        <begin position="786"/>
        <end position="801"/>
    </location>
</feature>
<feature type="domain" description="Transcription initiation factor TFIID component TAF4 C-terminal" evidence="10">
    <location>
        <begin position="524"/>
        <end position="848"/>
    </location>
</feature>
<dbReference type="PANTHER" id="PTHR15138:SF14">
    <property type="entry name" value="TRANSCRIPTION INITIATION FACTOR TFIID SUBUNIT 4"/>
    <property type="match status" value="1"/>
</dbReference>
<dbReference type="Pfam" id="PF05236">
    <property type="entry name" value="TAF4"/>
    <property type="match status" value="1"/>
</dbReference>
<feature type="compositionally biased region" description="Polar residues" evidence="9">
    <location>
        <begin position="424"/>
        <end position="434"/>
    </location>
</feature>
<evidence type="ECO:0000256" key="2">
    <source>
        <dbReference type="ARBA" id="ARBA00006178"/>
    </source>
</evidence>
<dbReference type="EMBL" id="MCFE01000357">
    <property type="protein sequence ID" value="ORX90843.1"/>
    <property type="molecule type" value="Genomic_DNA"/>
</dbReference>
<dbReference type="InterPro" id="IPR045144">
    <property type="entry name" value="TAF4"/>
</dbReference>
<dbReference type="Proteomes" id="UP000193498">
    <property type="component" value="Unassembled WGS sequence"/>
</dbReference>
<gene>
    <name evidence="11" type="ORF">K493DRAFT_55770</name>
</gene>
<dbReference type="OrthoDB" id="21060at2759"/>
<dbReference type="GO" id="GO:0005669">
    <property type="term" value="C:transcription factor TFIID complex"/>
    <property type="evidence" value="ECO:0007669"/>
    <property type="project" value="InterPro"/>
</dbReference>
<dbReference type="GO" id="GO:0003677">
    <property type="term" value="F:DNA binding"/>
    <property type="evidence" value="ECO:0007669"/>
    <property type="project" value="TreeGrafter"/>
</dbReference>
<dbReference type="Gene3D" id="1.10.20.10">
    <property type="entry name" value="Histone, subunit A"/>
    <property type="match status" value="1"/>
</dbReference>
<dbReference type="PANTHER" id="PTHR15138">
    <property type="entry name" value="TRANSCRIPTION INITIATION FACTOR TFIID SUBUNIT 4"/>
    <property type="match status" value="1"/>
</dbReference>
<comment type="subcellular location">
    <subcellularLocation>
        <location evidence="1">Nucleus</location>
    </subcellularLocation>
</comment>
<dbReference type="STRING" id="1314790.A0A1Y1XYK6"/>
<feature type="compositionally biased region" description="Basic and acidic residues" evidence="9">
    <location>
        <begin position="675"/>
        <end position="693"/>
    </location>
</feature>
<reference evidence="11 12" key="1">
    <citation type="submission" date="2016-07" db="EMBL/GenBank/DDBJ databases">
        <title>Pervasive Adenine N6-methylation of Active Genes in Fungi.</title>
        <authorList>
            <consortium name="DOE Joint Genome Institute"/>
            <person name="Mondo S.J."/>
            <person name="Dannebaum R.O."/>
            <person name="Kuo R.C."/>
            <person name="Labutti K."/>
            <person name="Haridas S."/>
            <person name="Kuo A."/>
            <person name="Salamov A."/>
            <person name="Ahrendt S.R."/>
            <person name="Lipzen A."/>
            <person name="Sullivan W."/>
            <person name="Andreopoulos W.B."/>
            <person name="Clum A."/>
            <person name="Lindquist E."/>
            <person name="Daum C."/>
            <person name="Ramamoorthy G.K."/>
            <person name="Gryganskyi A."/>
            <person name="Culley D."/>
            <person name="Magnuson J.K."/>
            <person name="James T.Y."/>
            <person name="O'Malley M.A."/>
            <person name="Stajich J.E."/>
            <person name="Spatafora J.W."/>
            <person name="Visel A."/>
            <person name="Grigoriev I.V."/>
        </authorList>
    </citation>
    <scope>NUCLEOTIDE SEQUENCE [LARGE SCALE GENOMIC DNA]</scope>
    <source>
        <strain evidence="11 12">CBS 931.73</strain>
    </source>
</reference>
<feature type="region of interest" description="Disordered" evidence="9">
    <location>
        <begin position="92"/>
        <end position="167"/>
    </location>
</feature>
<feature type="region of interest" description="Disordered" evidence="9">
    <location>
        <begin position="675"/>
        <end position="711"/>
    </location>
</feature>
<feature type="region of interest" description="Disordered" evidence="9">
    <location>
        <begin position="381"/>
        <end position="408"/>
    </location>
</feature>
<keyword evidence="12" id="KW-1185">Reference proteome</keyword>
<evidence type="ECO:0000256" key="1">
    <source>
        <dbReference type="ARBA" id="ARBA00004123"/>
    </source>
</evidence>
<evidence type="ECO:0000256" key="6">
    <source>
        <dbReference type="ARBA" id="ARBA00023242"/>
    </source>
</evidence>
<evidence type="ECO:0000256" key="7">
    <source>
        <dbReference type="ARBA" id="ARBA00025346"/>
    </source>
</evidence>
<keyword evidence="4" id="KW-0805">Transcription regulation</keyword>
<feature type="compositionally biased region" description="Polar residues" evidence="9">
    <location>
        <begin position="93"/>
        <end position="122"/>
    </location>
</feature>
<feature type="region of interest" description="Disordered" evidence="9">
    <location>
        <begin position="733"/>
        <end position="831"/>
    </location>
</feature>
<name>A0A1Y1XYK6_9FUNG</name>